<proteinExistence type="predicted"/>
<feature type="compositionally biased region" description="Acidic residues" evidence="1">
    <location>
        <begin position="31"/>
        <end position="40"/>
    </location>
</feature>
<sequence>MAGQAATPVIVAARQGILDMDKYNNPRDIDAADDTSSDTDDATKNVPSQPDREPFRDWWRLYALTPAAGWGWC</sequence>
<comment type="caution">
    <text evidence="2">The sequence shown here is derived from an EMBL/GenBank/DDBJ whole genome shotgun (WGS) entry which is preliminary data.</text>
</comment>
<dbReference type="Proteomes" id="UP001500466">
    <property type="component" value="Unassembled WGS sequence"/>
</dbReference>
<gene>
    <name evidence="2" type="ORF">GCM10023205_84390</name>
</gene>
<reference evidence="3" key="1">
    <citation type="journal article" date="2019" name="Int. J. Syst. Evol. Microbiol.">
        <title>The Global Catalogue of Microorganisms (GCM) 10K type strain sequencing project: providing services to taxonomists for standard genome sequencing and annotation.</title>
        <authorList>
            <consortium name="The Broad Institute Genomics Platform"/>
            <consortium name="The Broad Institute Genome Sequencing Center for Infectious Disease"/>
            <person name="Wu L."/>
            <person name="Ma J."/>
        </authorList>
    </citation>
    <scope>NUCLEOTIDE SEQUENCE [LARGE SCALE GENOMIC DNA]</scope>
    <source>
        <strain evidence="3">JCM 17986</strain>
    </source>
</reference>
<evidence type="ECO:0000313" key="3">
    <source>
        <dbReference type="Proteomes" id="UP001500466"/>
    </source>
</evidence>
<dbReference type="RefSeq" id="WP_345681213.1">
    <property type="nucleotide sequence ID" value="NZ_BAABHS010000073.1"/>
</dbReference>
<organism evidence="2 3">
    <name type="scientific">Yinghuangia aomiensis</name>
    <dbReference type="NCBI Taxonomy" id="676205"/>
    <lineage>
        <taxon>Bacteria</taxon>
        <taxon>Bacillati</taxon>
        <taxon>Actinomycetota</taxon>
        <taxon>Actinomycetes</taxon>
        <taxon>Kitasatosporales</taxon>
        <taxon>Streptomycetaceae</taxon>
        <taxon>Yinghuangia</taxon>
    </lineage>
</organism>
<keyword evidence="3" id="KW-1185">Reference proteome</keyword>
<protein>
    <submittedName>
        <fullName evidence="2">Uncharacterized protein</fullName>
    </submittedName>
</protein>
<evidence type="ECO:0000313" key="2">
    <source>
        <dbReference type="EMBL" id="GAA4997852.1"/>
    </source>
</evidence>
<accession>A0ABP9II89</accession>
<name>A0ABP9II89_9ACTN</name>
<evidence type="ECO:0000256" key="1">
    <source>
        <dbReference type="SAM" id="MobiDB-lite"/>
    </source>
</evidence>
<feature type="region of interest" description="Disordered" evidence="1">
    <location>
        <begin position="22"/>
        <end position="52"/>
    </location>
</feature>
<dbReference type="EMBL" id="BAABHS010000073">
    <property type="protein sequence ID" value="GAA4997852.1"/>
    <property type="molecule type" value="Genomic_DNA"/>
</dbReference>